<dbReference type="InterPro" id="IPR006566">
    <property type="entry name" value="FBD"/>
</dbReference>
<dbReference type="Proteomes" id="UP000327085">
    <property type="component" value="Chromosome 4"/>
</dbReference>
<proteinExistence type="predicted"/>
<dbReference type="SUPFAM" id="SSF52047">
    <property type="entry name" value="RNI-like"/>
    <property type="match status" value="1"/>
</dbReference>
<evidence type="ECO:0000313" key="4">
    <source>
        <dbReference type="Proteomes" id="UP000327085"/>
    </source>
</evidence>
<dbReference type="InParanoid" id="A0A5E4EU61"/>
<dbReference type="AlphaFoldDB" id="A0A5E4EU61"/>
<dbReference type="InterPro" id="IPR055411">
    <property type="entry name" value="LRR_FXL15/At3g58940/PEG3-like"/>
</dbReference>
<evidence type="ECO:0000259" key="1">
    <source>
        <dbReference type="SMART" id="SM00256"/>
    </source>
</evidence>
<dbReference type="Gene3D" id="3.80.10.10">
    <property type="entry name" value="Ribonuclease Inhibitor"/>
    <property type="match status" value="1"/>
</dbReference>
<dbReference type="SMART" id="SM00579">
    <property type="entry name" value="FBD"/>
    <property type="match status" value="1"/>
</dbReference>
<dbReference type="Pfam" id="PF08387">
    <property type="entry name" value="FBD"/>
    <property type="match status" value="1"/>
</dbReference>
<dbReference type="EMBL" id="CABIKO010000033">
    <property type="protein sequence ID" value="VVA18992.1"/>
    <property type="molecule type" value="Genomic_DNA"/>
</dbReference>
<dbReference type="PANTHER" id="PTHR31900">
    <property type="entry name" value="F-BOX/RNI SUPERFAMILY PROTEIN-RELATED"/>
    <property type="match status" value="1"/>
</dbReference>
<feature type="domain" description="F-box" evidence="1">
    <location>
        <begin position="20"/>
        <end position="60"/>
    </location>
</feature>
<dbReference type="PANTHER" id="PTHR31900:SF34">
    <property type="entry name" value="EMB|CAB62440.1-RELATED"/>
    <property type="match status" value="1"/>
</dbReference>
<evidence type="ECO:0000259" key="2">
    <source>
        <dbReference type="SMART" id="SM00579"/>
    </source>
</evidence>
<dbReference type="SMART" id="SM00256">
    <property type="entry name" value="FBOX"/>
    <property type="match status" value="1"/>
</dbReference>
<dbReference type="Pfam" id="PF24758">
    <property type="entry name" value="LRR_At5g56370"/>
    <property type="match status" value="1"/>
</dbReference>
<dbReference type="SUPFAM" id="SSF81383">
    <property type="entry name" value="F-box domain"/>
    <property type="match status" value="1"/>
</dbReference>
<reference evidence="4" key="1">
    <citation type="journal article" date="2020" name="Plant J.">
        <title>Transposons played a major role in the diversification between the closely related almond and peach genomes: results from the almond genome sequence.</title>
        <authorList>
            <person name="Alioto T."/>
            <person name="Alexiou K.G."/>
            <person name="Bardil A."/>
            <person name="Barteri F."/>
            <person name="Castanera R."/>
            <person name="Cruz F."/>
            <person name="Dhingra A."/>
            <person name="Duval H."/>
            <person name="Fernandez I Marti A."/>
            <person name="Frias L."/>
            <person name="Galan B."/>
            <person name="Garcia J.L."/>
            <person name="Howad W."/>
            <person name="Gomez-Garrido J."/>
            <person name="Gut M."/>
            <person name="Julca I."/>
            <person name="Morata J."/>
            <person name="Puigdomenech P."/>
            <person name="Ribeca P."/>
            <person name="Rubio Cabetas M.J."/>
            <person name="Vlasova A."/>
            <person name="Wirthensohn M."/>
            <person name="Garcia-Mas J."/>
            <person name="Gabaldon T."/>
            <person name="Casacuberta J.M."/>
            <person name="Arus P."/>
        </authorList>
    </citation>
    <scope>NUCLEOTIDE SEQUENCE [LARGE SCALE GENOMIC DNA]</scope>
    <source>
        <strain evidence="4">cv. Texas</strain>
    </source>
</reference>
<dbReference type="OMA" id="NKVMLGN"/>
<dbReference type="InterPro" id="IPR036047">
    <property type="entry name" value="F-box-like_dom_sf"/>
</dbReference>
<accession>A0A5E4EU61</accession>
<gene>
    <name evidence="3" type="ORF">ALMOND_2B019725</name>
</gene>
<protein>
    <submittedName>
        <fullName evidence="3">PREDICTED: F-box/LRR-repeat</fullName>
    </submittedName>
</protein>
<dbReference type="InterPro" id="IPR001810">
    <property type="entry name" value="F-box_dom"/>
</dbReference>
<dbReference type="Gene3D" id="1.20.1280.50">
    <property type="match status" value="1"/>
</dbReference>
<dbReference type="InterPro" id="IPR050232">
    <property type="entry name" value="FBL13/AtMIF1-like"/>
</dbReference>
<dbReference type="InterPro" id="IPR053781">
    <property type="entry name" value="F-box_AtFBL13-like"/>
</dbReference>
<dbReference type="InterPro" id="IPR032675">
    <property type="entry name" value="LRR_dom_sf"/>
</dbReference>
<organism evidence="3 4">
    <name type="scientific">Prunus dulcis</name>
    <name type="common">Almond</name>
    <name type="synonym">Amygdalus dulcis</name>
    <dbReference type="NCBI Taxonomy" id="3755"/>
    <lineage>
        <taxon>Eukaryota</taxon>
        <taxon>Viridiplantae</taxon>
        <taxon>Streptophyta</taxon>
        <taxon>Embryophyta</taxon>
        <taxon>Tracheophyta</taxon>
        <taxon>Spermatophyta</taxon>
        <taxon>Magnoliopsida</taxon>
        <taxon>eudicotyledons</taxon>
        <taxon>Gunneridae</taxon>
        <taxon>Pentapetalae</taxon>
        <taxon>rosids</taxon>
        <taxon>fabids</taxon>
        <taxon>Rosales</taxon>
        <taxon>Rosaceae</taxon>
        <taxon>Amygdaloideae</taxon>
        <taxon>Amygdaleae</taxon>
        <taxon>Prunus</taxon>
    </lineage>
</organism>
<dbReference type="CDD" id="cd22160">
    <property type="entry name" value="F-box_AtFBL13-like"/>
    <property type="match status" value="1"/>
</dbReference>
<evidence type="ECO:0000313" key="3">
    <source>
        <dbReference type="EMBL" id="VVA18992.1"/>
    </source>
</evidence>
<sequence>MASNSKPHQACIDEDRISGLPDEVLCHILSFLYTITAVKTCVLSHRWKNLWASVPNLKLLICSPKSDSTCSPGFVDRVLTSRGSSRIHRFHLNLYGAHKYFSHVDEWICTAITRNVVELHLLLFPNPWQRYELPRTLFMCKTLVILKLRLQFDIVAIPPNSDCFPNLKFLHVSVCFPDADSMKKLFSCCPALEDLIIDGNVEKIPGDADLVLRLNVSAPKLKILQISLMGSWMRNVSITVNAPQLETLDLMENFFATYSLKNAKALSKAKVDVQVYRRYHADPGIDYAHRTHRLFAGIINVKSLSLAAPILTNPCLEFQGPLPKFYNLNHLEVRLKTCSSWKSLTKLLEISPNLENLVFENNIKCHADHDKNDQWCQPETLPICLFSSLKTVCVRGFRWHSDEREAVKYMLKHGEALNKVTVYARNISAEKQMEWQQEFVDFPRVSKTCQIELVELIDRGF</sequence>
<name>A0A5E4EU61_PRUDU</name>
<dbReference type="FunCoup" id="A0A5E4EU61">
    <property type="interactions" value="3042"/>
</dbReference>
<dbReference type="Gramene" id="VVA18992">
    <property type="protein sequence ID" value="VVA18992"/>
    <property type="gene ID" value="Prudul26B019725"/>
</dbReference>
<dbReference type="Pfam" id="PF00646">
    <property type="entry name" value="F-box"/>
    <property type="match status" value="1"/>
</dbReference>
<feature type="domain" description="FBD" evidence="2">
    <location>
        <begin position="383"/>
        <end position="454"/>
    </location>
</feature>